<evidence type="ECO:0000313" key="1">
    <source>
        <dbReference type="EMBL" id="KAJ1119004.1"/>
    </source>
</evidence>
<reference evidence="1" key="1">
    <citation type="journal article" date="2022" name="bioRxiv">
        <title>Sequencing and chromosome-scale assembly of the giantPleurodeles waltlgenome.</title>
        <authorList>
            <person name="Brown T."/>
            <person name="Elewa A."/>
            <person name="Iarovenko S."/>
            <person name="Subramanian E."/>
            <person name="Araus A.J."/>
            <person name="Petzold A."/>
            <person name="Susuki M."/>
            <person name="Suzuki K.-i.T."/>
            <person name="Hayashi T."/>
            <person name="Toyoda A."/>
            <person name="Oliveira C."/>
            <person name="Osipova E."/>
            <person name="Leigh N.D."/>
            <person name="Simon A."/>
            <person name="Yun M.H."/>
        </authorList>
    </citation>
    <scope>NUCLEOTIDE SEQUENCE</scope>
    <source>
        <strain evidence="1">20211129_DDA</strain>
        <tissue evidence="1">Liver</tissue>
    </source>
</reference>
<accession>A0AAV7NVI9</accession>
<dbReference type="EMBL" id="JANPWB010000012">
    <property type="protein sequence ID" value="KAJ1119004.1"/>
    <property type="molecule type" value="Genomic_DNA"/>
</dbReference>
<keyword evidence="2" id="KW-1185">Reference proteome</keyword>
<sequence>MATESTALPTASGKEIRRNDVQLLTQSGIRKRNTVRATKNQGGRKRYSLGFRLKGCSAASKQISAAEHKLNRATSDRMFEVELCFHLGWVCFKTTNLAEIVNGSRAKL</sequence>
<evidence type="ECO:0000313" key="2">
    <source>
        <dbReference type="Proteomes" id="UP001066276"/>
    </source>
</evidence>
<gene>
    <name evidence="1" type="ORF">NDU88_007190</name>
</gene>
<name>A0AAV7NVI9_PLEWA</name>
<organism evidence="1 2">
    <name type="scientific">Pleurodeles waltl</name>
    <name type="common">Iberian ribbed newt</name>
    <dbReference type="NCBI Taxonomy" id="8319"/>
    <lineage>
        <taxon>Eukaryota</taxon>
        <taxon>Metazoa</taxon>
        <taxon>Chordata</taxon>
        <taxon>Craniata</taxon>
        <taxon>Vertebrata</taxon>
        <taxon>Euteleostomi</taxon>
        <taxon>Amphibia</taxon>
        <taxon>Batrachia</taxon>
        <taxon>Caudata</taxon>
        <taxon>Salamandroidea</taxon>
        <taxon>Salamandridae</taxon>
        <taxon>Pleurodelinae</taxon>
        <taxon>Pleurodeles</taxon>
    </lineage>
</organism>
<dbReference type="Proteomes" id="UP001066276">
    <property type="component" value="Chromosome 8"/>
</dbReference>
<dbReference type="AlphaFoldDB" id="A0AAV7NVI9"/>
<protein>
    <submittedName>
        <fullName evidence="1">Uncharacterized protein</fullName>
    </submittedName>
</protein>
<proteinExistence type="predicted"/>
<comment type="caution">
    <text evidence="1">The sequence shown here is derived from an EMBL/GenBank/DDBJ whole genome shotgun (WGS) entry which is preliminary data.</text>
</comment>